<dbReference type="Gene3D" id="3.60.21.10">
    <property type="match status" value="1"/>
</dbReference>
<dbReference type="Proteomes" id="UP000255207">
    <property type="component" value="Unassembled WGS sequence"/>
</dbReference>
<evidence type="ECO:0000313" key="5">
    <source>
        <dbReference type="Proteomes" id="UP000255207"/>
    </source>
</evidence>
<dbReference type="GO" id="GO:0046872">
    <property type="term" value="F:metal ion binding"/>
    <property type="evidence" value="ECO:0007669"/>
    <property type="project" value="UniProtKB-KW"/>
</dbReference>
<sequence length="297" mass="32106">MLDRRRVLQALAGLFLGGFGTGGYAYAWEPAHQQLTRYRLTPRGWPEGRRLRLAVISDLHVGGPHVPLERVGQIVAATNELKPDLTLLLGDFVASRAREASDPPIPTLAAELAKLKASNGVYAVLGNHDWWHDRPTQVNRSGPTQVGLALEAAGIRVLENQALRLETNAGPLWLAGLGDQMAFLKRVRGLPFGIADLAGTMSQIADDGAPVIMMAHEPDAFARMPERVALTLSGHTHGGQVRLFGWSPIVPSRYGNRYAYGHVHENGRDLIVSAGIGTSKLPLRLGVPPEIVCVELG</sequence>
<evidence type="ECO:0000256" key="2">
    <source>
        <dbReference type="ARBA" id="ARBA00022801"/>
    </source>
</evidence>
<dbReference type="GO" id="GO:0009245">
    <property type="term" value="P:lipid A biosynthetic process"/>
    <property type="evidence" value="ECO:0007669"/>
    <property type="project" value="TreeGrafter"/>
</dbReference>
<keyword evidence="2" id="KW-0378">Hydrolase</keyword>
<dbReference type="RefSeq" id="WP_114832350.1">
    <property type="nucleotide sequence ID" value="NZ_QQTO01000021.1"/>
</dbReference>
<dbReference type="AlphaFoldDB" id="A0A370KYI7"/>
<dbReference type="InterPro" id="IPR004843">
    <property type="entry name" value="Calcineurin-like_PHP"/>
</dbReference>
<protein>
    <submittedName>
        <fullName evidence="4">Metallophosphoesterase</fullName>
    </submittedName>
</protein>
<evidence type="ECO:0000259" key="3">
    <source>
        <dbReference type="Pfam" id="PF00149"/>
    </source>
</evidence>
<dbReference type="PANTHER" id="PTHR31302">
    <property type="entry name" value="TRANSMEMBRANE PROTEIN WITH METALLOPHOSPHOESTERASE DOMAIN-RELATED"/>
    <property type="match status" value="1"/>
</dbReference>
<reference evidence="5" key="1">
    <citation type="submission" date="2018-07" db="EMBL/GenBank/DDBJ databases">
        <authorList>
            <person name="Safronova V.I."/>
            <person name="Chirak E.R."/>
            <person name="Sazanova A.L."/>
        </authorList>
    </citation>
    <scope>NUCLEOTIDE SEQUENCE [LARGE SCALE GENOMIC DNA]</scope>
    <source>
        <strain evidence="5">RCAM04685</strain>
    </source>
</reference>
<evidence type="ECO:0000256" key="1">
    <source>
        <dbReference type="ARBA" id="ARBA00022723"/>
    </source>
</evidence>
<dbReference type="SUPFAM" id="SSF56300">
    <property type="entry name" value="Metallo-dependent phosphatases"/>
    <property type="match status" value="1"/>
</dbReference>
<dbReference type="GO" id="GO:0016020">
    <property type="term" value="C:membrane"/>
    <property type="evidence" value="ECO:0007669"/>
    <property type="project" value="GOC"/>
</dbReference>
<name>A0A370KYI7_9HYPH</name>
<keyword evidence="1" id="KW-0479">Metal-binding</keyword>
<organism evidence="4 5">
    <name type="scientific">Bosea caraganae</name>
    <dbReference type="NCBI Taxonomy" id="2763117"/>
    <lineage>
        <taxon>Bacteria</taxon>
        <taxon>Pseudomonadati</taxon>
        <taxon>Pseudomonadota</taxon>
        <taxon>Alphaproteobacteria</taxon>
        <taxon>Hyphomicrobiales</taxon>
        <taxon>Boseaceae</taxon>
        <taxon>Bosea</taxon>
    </lineage>
</organism>
<proteinExistence type="predicted"/>
<evidence type="ECO:0000313" key="4">
    <source>
        <dbReference type="EMBL" id="RDJ20059.1"/>
    </source>
</evidence>
<dbReference type="OrthoDB" id="9780884at2"/>
<dbReference type="EMBL" id="QQTP01000023">
    <property type="protein sequence ID" value="RDJ20059.1"/>
    <property type="molecule type" value="Genomic_DNA"/>
</dbReference>
<dbReference type="PANTHER" id="PTHR31302:SF31">
    <property type="entry name" value="PHOSPHODIESTERASE YAEI"/>
    <property type="match status" value="1"/>
</dbReference>
<feature type="domain" description="Calcineurin-like phosphoesterase" evidence="3">
    <location>
        <begin position="51"/>
        <end position="237"/>
    </location>
</feature>
<dbReference type="CDD" id="cd07385">
    <property type="entry name" value="MPP_YkuE_C"/>
    <property type="match status" value="1"/>
</dbReference>
<gene>
    <name evidence="4" type="ORF">DWE98_26650</name>
</gene>
<dbReference type="GO" id="GO:0008758">
    <property type="term" value="F:UDP-2,3-diacylglucosamine hydrolase activity"/>
    <property type="evidence" value="ECO:0007669"/>
    <property type="project" value="TreeGrafter"/>
</dbReference>
<keyword evidence="5" id="KW-1185">Reference proteome</keyword>
<dbReference type="InterPro" id="IPR029052">
    <property type="entry name" value="Metallo-depent_PP-like"/>
</dbReference>
<accession>A0A370KYI7</accession>
<dbReference type="Pfam" id="PF00149">
    <property type="entry name" value="Metallophos"/>
    <property type="match status" value="1"/>
</dbReference>
<comment type="caution">
    <text evidence="4">The sequence shown here is derived from an EMBL/GenBank/DDBJ whole genome shotgun (WGS) entry which is preliminary data.</text>
</comment>
<dbReference type="InterPro" id="IPR051158">
    <property type="entry name" value="Metallophosphoesterase_sf"/>
</dbReference>